<dbReference type="Gene3D" id="3.30.505.10">
    <property type="entry name" value="SH2 domain"/>
    <property type="match status" value="1"/>
</dbReference>
<dbReference type="Gene3D" id="2.30.30.40">
    <property type="entry name" value="SH3 Domains"/>
    <property type="match status" value="1"/>
</dbReference>
<dbReference type="AlphaFoldDB" id="Q0PDJ3"/>
<dbReference type="PROSITE" id="PS50011">
    <property type="entry name" value="PROTEIN_KINASE_DOM"/>
    <property type="match status" value="1"/>
</dbReference>
<dbReference type="Pfam" id="PF00018">
    <property type="entry name" value="SH3_1"/>
    <property type="match status" value="1"/>
</dbReference>
<dbReference type="SMART" id="SM00252">
    <property type="entry name" value="SH2"/>
    <property type="match status" value="1"/>
</dbReference>
<evidence type="ECO:0000256" key="8">
    <source>
        <dbReference type="ARBA" id="ARBA00023137"/>
    </source>
</evidence>
<dbReference type="InterPro" id="IPR036860">
    <property type="entry name" value="SH2_dom_sf"/>
</dbReference>
<evidence type="ECO:0000256" key="3">
    <source>
        <dbReference type="ARBA" id="ARBA00022679"/>
    </source>
</evidence>
<dbReference type="InterPro" id="IPR001452">
    <property type="entry name" value="SH3_domain"/>
</dbReference>
<keyword evidence="3" id="KW-0808">Transferase</keyword>
<dbReference type="SMART" id="SM00326">
    <property type="entry name" value="SH3"/>
    <property type="match status" value="1"/>
</dbReference>
<dbReference type="Pfam" id="PF00017">
    <property type="entry name" value="SH2"/>
    <property type="match status" value="1"/>
</dbReference>
<keyword evidence="7 10" id="KW-0727">SH2 domain</keyword>
<dbReference type="SUPFAM" id="SSF56112">
    <property type="entry name" value="Protein kinase-like (PK-like)"/>
    <property type="match status" value="1"/>
</dbReference>
<keyword evidence="6 12" id="KW-0067">ATP-binding</keyword>
<feature type="binding site" evidence="12">
    <location>
        <position position="238"/>
    </location>
    <ligand>
        <name>ATP</name>
        <dbReference type="ChEBI" id="CHEBI:30616"/>
    </ligand>
</feature>
<accession>Q0PDJ3</accession>
<dbReference type="SUPFAM" id="SSF50044">
    <property type="entry name" value="SH3-domain"/>
    <property type="match status" value="1"/>
</dbReference>
<organism evidence="16">
    <name type="scientific">Monosiga ovata</name>
    <dbReference type="NCBI Taxonomy" id="81526"/>
    <lineage>
        <taxon>Eukaryota</taxon>
        <taxon>Choanoflagellata</taxon>
        <taxon>Craspedida</taxon>
        <taxon>Salpingoecidae</taxon>
        <taxon>Monosiga</taxon>
    </lineage>
</organism>
<dbReference type="PRINTS" id="PR00401">
    <property type="entry name" value="SH2DOMAIN"/>
</dbReference>
<evidence type="ECO:0000256" key="5">
    <source>
        <dbReference type="ARBA" id="ARBA00022777"/>
    </source>
</evidence>
<keyword evidence="4 12" id="KW-0547">Nucleotide-binding</keyword>
<name>Q0PDJ3_9EUKA</name>
<proteinExistence type="evidence at transcript level"/>
<keyword evidence="2 11" id="KW-0728">SH3 domain</keyword>
<dbReference type="Pfam" id="PF07714">
    <property type="entry name" value="PK_Tyr_Ser-Thr"/>
    <property type="match status" value="1"/>
</dbReference>
<evidence type="ECO:0000256" key="7">
    <source>
        <dbReference type="ARBA" id="ARBA00022999"/>
    </source>
</evidence>
<dbReference type="InterPro" id="IPR036028">
    <property type="entry name" value="SH3-like_dom_sf"/>
</dbReference>
<dbReference type="FunFam" id="3.30.200.20:FF:000037">
    <property type="entry name" value="Tyrosine-protein kinase"/>
    <property type="match status" value="1"/>
</dbReference>
<dbReference type="SMART" id="SM00219">
    <property type="entry name" value="TyrKc"/>
    <property type="match status" value="1"/>
</dbReference>
<protein>
    <recommendedName>
        <fullName evidence="1">non-specific protein-tyrosine kinase</fullName>
        <ecNumber evidence="1">2.7.10.2</ecNumber>
    </recommendedName>
</protein>
<feature type="domain" description="SH2" evidence="13">
    <location>
        <begin position="94"/>
        <end position="184"/>
    </location>
</feature>
<comment type="catalytic activity">
    <reaction evidence="9">
        <text>L-tyrosyl-[protein] + ATP = O-phospho-L-tyrosyl-[protein] + ADP + H(+)</text>
        <dbReference type="Rhea" id="RHEA:10596"/>
        <dbReference type="Rhea" id="RHEA-COMP:10136"/>
        <dbReference type="Rhea" id="RHEA-COMP:20101"/>
        <dbReference type="ChEBI" id="CHEBI:15378"/>
        <dbReference type="ChEBI" id="CHEBI:30616"/>
        <dbReference type="ChEBI" id="CHEBI:46858"/>
        <dbReference type="ChEBI" id="CHEBI:61978"/>
        <dbReference type="ChEBI" id="CHEBI:456216"/>
        <dbReference type="EC" id="2.7.10.2"/>
    </reaction>
</comment>
<gene>
    <name evidence="16" type="primary">MoPTK-e</name>
</gene>
<dbReference type="PROSITE" id="PS50001">
    <property type="entry name" value="SH2"/>
    <property type="match status" value="1"/>
</dbReference>
<sequence>MGCVGSKPEPGASYTASNGSAGGAVVLDENAVVALFDFQAVGGDNLSFKKGDLFRLLDRSDDDWWKVTHVATNKTGFIPSNYVAENHSIEAEDWYHGKMSRPDAEKRLELSNASVGKFLIRESETKPGEYSISLMADTGPKHYRIHHEADGYFISKKSPFPTLPALVEYYTRVGGLCVRLTSACDQGEGPGLADLSHDMKDKWEISRETVRLIKRLGAGQFGEVWEGIWNGTTSVAVKTLKEGSMQPSEFLKEAAVMKKLRHPKLIRLYAVCTDQMPFYIITELMKNGSLLDYLQEKGKALTLPQLVDMACQVADGMAYLESKNFIHRDLAARNVLVGERNICKVADFGLSRLVKDMDDEYTAREGAKFPIKWTAPEAAIMNKFSIKSDVWSFGILLTEIMTYGRVPYPGMTNAEVLQQVERGYRMPAPPGTPESIHAIMLDCWRMNPEERPRFDSLKNRLEDHFVNGEYFEASAVL</sequence>
<feature type="domain" description="Protein kinase" evidence="15">
    <location>
        <begin position="210"/>
        <end position="466"/>
    </location>
</feature>
<dbReference type="PRINTS" id="PR00452">
    <property type="entry name" value="SH3DOMAIN"/>
</dbReference>
<dbReference type="PROSITE" id="PS50002">
    <property type="entry name" value="SH3"/>
    <property type="match status" value="1"/>
</dbReference>
<evidence type="ECO:0000256" key="4">
    <source>
        <dbReference type="ARBA" id="ARBA00022741"/>
    </source>
</evidence>
<dbReference type="PROSITE" id="PS00107">
    <property type="entry name" value="PROTEIN_KINASE_ATP"/>
    <property type="match status" value="1"/>
</dbReference>
<dbReference type="InterPro" id="IPR000719">
    <property type="entry name" value="Prot_kinase_dom"/>
</dbReference>
<dbReference type="EMBL" id="AB099494">
    <property type="protein sequence ID" value="BAF02919.1"/>
    <property type="molecule type" value="mRNA"/>
</dbReference>
<dbReference type="PRINTS" id="PR00109">
    <property type="entry name" value="TYRKINASE"/>
</dbReference>
<keyword evidence="8" id="KW-0829">Tyrosine-protein kinase</keyword>
<dbReference type="InterPro" id="IPR050198">
    <property type="entry name" value="Non-receptor_tyrosine_kinases"/>
</dbReference>
<dbReference type="InterPro" id="IPR017441">
    <property type="entry name" value="Protein_kinase_ATP_BS"/>
</dbReference>
<dbReference type="PROSITE" id="PS00109">
    <property type="entry name" value="PROTEIN_KINASE_TYR"/>
    <property type="match status" value="1"/>
</dbReference>
<dbReference type="EC" id="2.7.10.2" evidence="1"/>
<reference evidence="16" key="1">
    <citation type="journal article" date="2006" name="Proc. Natl. Acad. Sci. U.S.A.">
        <title>Functional development of Src tyrosine kinases during evolution from a unicellular ancestor to multicellular animals.</title>
        <authorList>
            <person name="Segawa Y."/>
            <person name="Suga H."/>
            <person name="Iwabe N."/>
            <person name="Oneyama C."/>
            <person name="Akagi T."/>
            <person name="Miyata T."/>
            <person name="Okada M."/>
        </authorList>
    </citation>
    <scope>NUCLEOTIDE SEQUENCE</scope>
</reference>
<evidence type="ECO:0000256" key="10">
    <source>
        <dbReference type="PROSITE-ProRule" id="PRU00191"/>
    </source>
</evidence>
<feature type="domain" description="SH3" evidence="14">
    <location>
        <begin position="27"/>
        <end position="88"/>
    </location>
</feature>
<dbReference type="PANTHER" id="PTHR24418">
    <property type="entry name" value="TYROSINE-PROTEIN KINASE"/>
    <property type="match status" value="1"/>
</dbReference>
<evidence type="ECO:0000256" key="12">
    <source>
        <dbReference type="PROSITE-ProRule" id="PRU10141"/>
    </source>
</evidence>
<evidence type="ECO:0000256" key="2">
    <source>
        <dbReference type="ARBA" id="ARBA00022443"/>
    </source>
</evidence>
<dbReference type="InterPro" id="IPR011009">
    <property type="entry name" value="Kinase-like_dom_sf"/>
</dbReference>
<evidence type="ECO:0000256" key="11">
    <source>
        <dbReference type="PROSITE-ProRule" id="PRU00192"/>
    </source>
</evidence>
<dbReference type="CDD" id="cd11845">
    <property type="entry name" value="SH3_Src_like"/>
    <property type="match status" value="1"/>
</dbReference>
<dbReference type="InterPro" id="IPR000980">
    <property type="entry name" value="SH2"/>
</dbReference>
<dbReference type="Gene3D" id="3.30.200.20">
    <property type="entry name" value="Phosphorylase Kinase, domain 1"/>
    <property type="match status" value="1"/>
</dbReference>
<keyword evidence="5 16" id="KW-0418">Kinase</keyword>
<dbReference type="Gene3D" id="1.10.510.10">
    <property type="entry name" value="Transferase(Phosphotransferase) domain 1"/>
    <property type="match status" value="1"/>
</dbReference>
<evidence type="ECO:0000313" key="16">
    <source>
        <dbReference type="EMBL" id="BAF02919.1"/>
    </source>
</evidence>
<evidence type="ECO:0000256" key="6">
    <source>
        <dbReference type="ARBA" id="ARBA00022840"/>
    </source>
</evidence>
<evidence type="ECO:0000256" key="1">
    <source>
        <dbReference type="ARBA" id="ARBA00011903"/>
    </source>
</evidence>
<evidence type="ECO:0000259" key="15">
    <source>
        <dbReference type="PROSITE" id="PS50011"/>
    </source>
</evidence>
<dbReference type="InterPro" id="IPR008266">
    <property type="entry name" value="Tyr_kinase_AS"/>
</dbReference>
<dbReference type="InterPro" id="IPR001245">
    <property type="entry name" value="Ser-Thr/Tyr_kinase_cat_dom"/>
</dbReference>
<evidence type="ECO:0000259" key="14">
    <source>
        <dbReference type="PROSITE" id="PS50002"/>
    </source>
</evidence>
<evidence type="ECO:0000259" key="13">
    <source>
        <dbReference type="PROSITE" id="PS50001"/>
    </source>
</evidence>
<dbReference type="GO" id="GO:0004715">
    <property type="term" value="F:non-membrane spanning protein tyrosine kinase activity"/>
    <property type="evidence" value="ECO:0007669"/>
    <property type="project" value="UniProtKB-EC"/>
</dbReference>
<dbReference type="FunFam" id="1.10.510.10:FF:000318">
    <property type="entry name" value="Tyrosine-protein kinase"/>
    <property type="match status" value="1"/>
</dbReference>
<evidence type="ECO:0000256" key="9">
    <source>
        <dbReference type="ARBA" id="ARBA00051245"/>
    </source>
</evidence>
<dbReference type="InterPro" id="IPR020635">
    <property type="entry name" value="Tyr_kinase_cat_dom"/>
</dbReference>
<dbReference type="GO" id="GO:0005524">
    <property type="term" value="F:ATP binding"/>
    <property type="evidence" value="ECO:0007669"/>
    <property type="project" value="UniProtKB-UniRule"/>
</dbReference>
<dbReference type="SUPFAM" id="SSF55550">
    <property type="entry name" value="SH2 domain"/>
    <property type="match status" value="1"/>
</dbReference>